<dbReference type="KEGG" id="laq:GLA29479_1968"/>
<dbReference type="KEGG" id="lab:LA76x_1233"/>
<evidence type="ECO:0000313" key="2">
    <source>
        <dbReference type="Proteomes" id="UP000060787"/>
    </source>
</evidence>
<organism evidence="1 2">
    <name type="scientific">Lysobacter antibioticus</name>
    <dbReference type="NCBI Taxonomy" id="84531"/>
    <lineage>
        <taxon>Bacteria</taxon>
        <taxon>Pseudomonadati</taxon>
        <taxon>Pseudomonadota</taxon>
        <taxon>Gammaproteobacteria</taxon>
        <taxon>Lysobacterales</taxon>
        <taxon>Lysobacteraceae</taxon>
        <taxon>Lysobacter</taxon>
    </lineage>
</organism>
<dbReference type="AlphaFoldDB" id="A0A0S2F798"/>
<reference evidence="1 2" key="1">
    <citation type="journal article" date="2015" name="BMC Genomics">
        <title>Comparative genomics and metabolic profiling of the genus Lysobacter.</title>
        <authorList>
            <person name="de Bruijn I."/>
            <person name="Cheng X."/>
            <person name="de Jager V."/>
            <person name="Exposito R.G."/>
            <person name="Watrous J."/>
            <person name="Patel N."/>
            <person name="Postma J."/>
            <person name="Dorrestein P.C."/>
            <person name="Kobayashi D."/>
            <person name="Raaijmakers J.M."/>
        </authorList>
    </citation>
    <scope>NUCLEOTIDE SEQUENCE [LARGE SCALE GENOMIC DNA]</scope>
    <source>
        <strain evidence="1 2">76</strain>
    </source>
</reference>
<name>A0A0S2F798_LYSAN</name>
<keyword evidence="2" id="KW-1185">Reference proteome</keyword>
<dbReference type="PATRIC" id="fig|84531.7.peg.1932"/>
<gene>
    <name evidence="1" type="ORF">LA76x_1233</name>
</gene>
<accession>A0A0S2F798</accession>
<dbReference type="EMBL" id="CP011129">
    <property type="protein sequence ID" value="ALN79392.1"/>
    <property type="molecule type" value="Genomic_DNA"/>
</dbReference>
<proteinExistence type="predicted"/>
<dbReference type="Proteomes" id="UP000060787">
    <property type="component" value="Chromosome"/>
</dbReference>
<sequence length="38" mass="3976">MYSQGSFVKEGLFFGYLSFGPAKESNPAALADGSFALA</sequence>
<evidence type="ECO:0000313" key="1">
    <source>
        <dbReference type="EMBL" id="ALN79392.1"/>
    </source>
</evidence>
<protein>
    <submittedName>
        <fullName evidence="1">Uncharacterized protein</fullName>
    </submittedName>
</protein>